<name>A0A366ED72_9BACI</name>
<evidence type="ECO:0000313" key="2">
    <source>
        <dbReference type="Proteomes" id="UP000252254"/>
    </source>
</evidence>
<evidence type="ECO:0000313" key="1">
    <source>
        <dbReference type="EMBL" id="RBO99348.1"/>
    </source>
</evidence>
<dbReference type="PROSITE" id="PS51257">
    <property type="entry name" value="PROKAR_LIPOPROTEIN"/>
    <property type="match status" value="1"/>
</dbReference>
<accession>A0A366ED72</accession>
<organism evidence="1 2">
    <name type="scientific">Paraliobacillus ryukyuensis</name>
    <dbReference type="NCBI Taxonomy" id="200904"/>
    <lineage>
        <taxon>Bacteria</taxon>
        <taxon>Bacillati</taxon>
        <taxon>Bacillota</taxon>
        <taxon>Bacilli</taxon>
        <taxon>Bacillales</taxon>
        <taxon>Bacillaceae</taxon>
        <taxon>Paraliobacillus</taxon>
    </lineage>
</organism>
<reference evidence="1 2" key="1">
    <citation type="submission" date="2018-06" db="EMBL/GenBank/DDBJ databases">
        <title>Genomic Encyclopedia of Type Strains, Phase IV (KMG-IV): sequencing the most valuable type-strain genomes for metagenomic binning, comparative biology and taxonomic classification.</title>
        <authorList>
            <person name="Goeker M."/>
        </authorList>
    </citation>
    <scope>NUCLEOTIDE SEQUENCE [LARGE SCALE GENOMIC DNA]</scope>
    <source>
        <strain evidence="1 2">DSM 15140</strain>
    </source>
</reference>
<dbReference type="Proteomes" id="UP000252254">
    <property type="component" value="Unassembled WGS sequence"/>
</dbReference>
<dbReference type="EMBL" id="QNRI01000004">
    <property type="protein sequence ID" value="RBO99348.1"/>
    <property type="molecule type" value="Genomic_DNA"/>
</dbReference>
<dbReference type="OrthoDB" id="2450230at2"/>
<dbReference type="AlphaFoldDB" id="A0A366ED72"/>
<keyword evidence="2" id="KW-1185">Reference proteome</keyword>
<gene>
    <name evidence="1" type="ORF">DES48_10416</name>
</gene>
<dbReference type="RefSeq" id="WP_113868226.1">
    <property type="nucleotide sequence ID" value="NZ_BAABQN010000003.1"/>
</dbReference>
<proteinExistence type="predicted"/>
<sequence length="172" mass="19131">MNRVVTVISLFTIASLFVLIGCGPSQEEALSAVKENASTVFHEEPLQSNEQFDNFSIYIPDGYNVVDESKSNLILESGNQTYILFYNALESTTSQLNYQAAESNGNNELLEAFETEERFGYVRVTGLDKDYELQVGIGGVKITTQTTLSNMAEDVKEMMQMANSMAYSDQTE</sequence>
<comment type="caution">
    <text evidence="1">The sequence shown here is derived from an EMBL/GenBank/DDBJ whole genome shotgun (WGS) entry which is preliminary data.</text>
</comment>
<protein>
    <submittedName>
        <fullName evidence="1">Uncharacterized protein</fullName>
    </submittedName>
</protein>